<comment type="caution">
    <text evidence="2">The sequence shown here is derived from an EMBL/GenBank/DDBJ whole genome shotgun (WGS) entry which is preliminary data.</text>
</comment>
<dbReference type="EMBL" id="DAAGAO010000001">
    <property type="protein sequence ID" value="HAB2269560.1"/>
    <property type="molecule type" value="Genomic_DNA"/>
</dbReference>
<reference evidence="2" key="2">
    <citation type="submission" date="2019-10" db="EMBL/GenBank/DDBJ databases">
        <authorList>
            <consortium name="NCBI Pathogen Detection Project"/>
        </authorList>
    </citation>
    <scope>NUCLEOTIDE SEQUENCE</scope>
    <source>
        <strain evidence="2">Salmonella enterica</strain>
    </source>
</reference>
<dbReference type="AlphaFoldDB" id="A0A3U4W918"/>
<evidence type="ECO:0000256" key="1">
    <source>
        <dbReference type="SAM" id="MobiDB-lite"/>
    </source>
</evidence>
<proteinExistence type="predicted"/>
<protein>
    <submittedName>
        <fullName evidence="2">Uncharacterized protein</fullName>
    </submittedName>
</protein>
<feature type="compositionally biased region" description="Basic and acidic residues" evidence="1">
    <location>
        <begin position="85"/>
        <end position="96"/>
    </location>
</feature>
<accession>A0A3U4W918</accession>
<sequence length="120" mass="13406">MLHKRGLSPQELDELDPDIFNALYIYDQLIEPNGAKTDMIAHAQLCHTLLLSSQSITKEGRKNLTLNDFDYLGILGDDSLTAKEKNAKREKKKEQNTKQNAASFGAMMKGLVEGKNNGKK</sequence>
<organism evidence="2">
    <name type="scientific">Salmonella enterica I</name>
    <dbReference type="NCBI Taxonomy" id="59201"/>
    <lineage>
        <taxon>Bacteria</taxon>
        <taxon>Pseudomonadati</taxon>
        <taxon>Pseudomonadota</taxon>
        <taxon>Gammaproteobacteria</taxon>
        <taxon>Enterobacterales</taxon>
        <taxon>Enterobacteriaceae</taxon>
        <taxon>Salmonella</taxon>
    </lineage>
</organism>
<evidence type="ECO:0000313" key="2">
    <source>
        <dbReference type="EMBL" id="HAB2269560.1"/>
    </source>
</evidence>
<reference evidence="2" key="1">
    <citation type="journal article" date="2018" name="Genome Biol.">
        <title>SKESA: strategic k-mer extension for scrupulous assemblies.</title>
        <authorList>
            <person name="Souvorov A."/>
            <person name="Agarwala R."/>
            <person name="Lipman D.J."/>
        </authorList>
    </citation>
    <scope>NUCLEOTIDE SEQUENCE</scope>
    <source>
        <strain evidence="2">Salmonella enterica</strain>
    </source>
</reference>
<feature type="region of interest" description="Disordered" evidence="1">
    <location>
        <begin position="85"/>
        <end position="120"/>
    </location>
</feature>
<name>A0A3U4W918_SALET</name>
<gene>
    <name evidence="2" type="ORF">GB338_00785</name>
</gene>